<accession>A0A5J6VKF6</accession>
<reference evidence="6" key="1">
    <citation type="journal article" date="2019" name="Philos. Trans. R. Soc. Lond., B, Biol. Sci.">
        <title>Targeted metagenomic recovery of four divergent viruses reveals shared and distinctive characteristics of giant viruses of marine eukaryotes.</title>
        <authorList>
            <person name="Needham D.M."/>
            <person name="Poirier C."/>
            <person name="Hehenberger E."/>
            <person name="Jimenez V."/>
            <person name="Swalwell J.E."/>
            <person name="Santoro A.E."/>
            <person name="Worden A.Z."/>
        </authorList>
    </citation>
    <scope>NUCLEOTIDE SEQUENCE</scope>
    <source>
        <strain evidence="6">MPacV-611</strain>
    </source>
</reference>
<dbReference type="Pfam" id="PF01096">
    <property type="entry name" value="Zn_ribbon_TFIIS"/>
    <property type="match status" value="1"/>
</dbReference>
<sequence length="148" mass="17531">MNTELKKYFTSKITKQILESITRFSESYAQINEVDFLIQEIYNTKLDELIKVFNTNSELVEKIKNKTIDIDKICYLKPDELNPDKYKLYLQKKEKEFYKKMNTATTDIFTCKKCKSKKCIVSEKQTRSGDEPATTFVNCTVCDYCFRF</sequence>
<evidence type="ECO:0000256" key="1">
    <source>
        <dbReference type="ARBA" id="ARBA00022723"/>
    </source>
</evidence>
<keyword evidence="3" id="KW-0862">Zinc</keyword>
<protein>
    <submittedName>
        <fullName evidence="6">Transcription factor S-II</fullName>
    </submittedName>
</protein>
<dbReference type="SUPFAM" id="SSF57783">
    <property type="entry name" value="Zinc beta-ribbon"/>
    <property type="match status" value="1"/>
</dbReference>
<evidence type="ECO:0000256" key="3">
    <source>
        <dbReference type="ARBA" id="ARBA00022833"/>
    </source>
</evidence>
<evidence type="ECO:0000313" key="6">
    <source>
        <dbReference type="EMBL" id="QFG74363.1"/>
    </source>
</evidence>
<evidence type="ECO:0000259" key="5">
    <source>
        <dbReference type="PROSITE" id="PS51133"/>
    </source>
</evidence>
<evidence type="ECO:0000256" key="4">
    <source>
        <dbReference type="PROSITE-ProRule" id="PRU00472"/>
    </source>
</evidence>
<evidence type="ECO:0000256" key="2">
    <source>
        <dbReference type="ARBA" id="ARBA00022771"/>
    </source>
</evidence>
<dbReference type="InterPro" id="IPR001222">
    <property type="entry name" value="Znf_TFIIS"/>
</dbReference>
<proteinExistence type="predicted"/>
<dbReference type="GO" id="GO:0008270">
    <property type="term" value="F:zinc ion binding"/>
    <property type="evidence" value="ECO:0007669"/>
    <property type="project" value="UniProtKB-KW"/>
</dbReference>
<dbReference type="SMART" id="SM00440">
    <property type="entry name" value="ZnF_C2C2"/>
    <property type="match status" value="1"/>
</dbReference>
<name>A0A5J6VKF6_9VIRU</name>
<dbReference type="EMBL" id="MN448286">
    <property type="protein sequence ID" value="QFG74363.1"/>
    <property type="molecule type" value="Genomic_DNA"/>
</dbReference>
<keyword evidence="1" id="KW-0479">Metal-binding</keyword>
<dbReference type="Gene3D" id="2.20.25.10">
    <property type="match status" value="1"/>
</dbReference>
<dbReference type="GO" id="GO:0006351">
    <property type="term" value="P:DNA-templated transcription"/>
    <property type="evidence" value="ECO:0007669"/>
    <property type="project" value="InterPro"/>
</dbReference>
<keyword evidence="2 4" id="KW-0863">Zinc-finger</keyword>
<dbReference type="PROSITE" id="PS51133">
    <property type="entry name" value="ZF_TFIIS_2"/>
    <property type="match status" value="1"/>
</dbReference>
<organism evidence="6">
    <name type="scientific">Megaviridae environmental sample</name>
    <dbReference type="NCBI Taxonomy" id="1737588"/>
    <lineage>
        <taxon>Viruses</taxon>
        <taxon>Varidnaviria</taxon>
        <taxon>Bamfordvirae</taxon>
        <taxon>Nucleocytoviricota</taxon>
        <taxon>Megaviricetes</taxon>
        <taxon>Imitervirales</taxon>
        <taxon>Mimiviridae</taxon>
        <taxon>environmental samples</taxon>
    </lineage>
</organism>
<feature type="domain" description="TFIIS-type" evidence="5">
    <location>
        <begin position="107"/>
        <end position="147"/>
    </location>
</feature>
<dbReference type="GO" id="GO:0003676">
    <property type="term" value="F:nucleic acid binding"/>
    <property type="evidence" value="ECO:0007669"/>
    <property type="project" value="InterPro"/>
</dbReference>